<evidence type="ECO:0000256" key="1">
    <source>
        <dbReference type="SAM" id="Coils"/>
    </source>
</evidence>
<feature type="compositionally biased region" description="Polar residues" evidence="2">
    <location>
        <begin position="8"/>
        <end position="47"/>
    </location>
</feature>
<name>A0A9D4QE06_RHISA</name>
<feature type="compositionally biased region" description="Basic and acidic residues" evidence="2">
    <location>
        <begin position="195"/>
        <end position="225"/>
    </location>
</feature>
<evidence type="ECO:0000313" key="5">
    <source>
        <dbReference type="Proteomes" id="UP000821837"/>
    </source>
</evidence>
<keyword evidence="1" id="KW-0175">Coiled coil</keyword>
<dbReference type="Proteomes" id="UP000821837">
    <property type="component" value="Chromosome 10"/>
</dbReference>
<evidence type="ECO:0000259" key="3">
    <source>
        <dbReference type="Pfam" id="PF13638"/>
    </source>
</evidence>
<feature type="coiled-coil region" evidence="1">
    <location>
        <begin position="233"/>
        <end position="260"/>
    </location>
</feature>
<comment type="caution">
    <text evidence="4">The sequence shown here is derived from an EMBL/GenBank/DDBJ whole genome shotgun (WGS) entry which is preliminary data.</text>
</comment>
<dbReference type="Pfam" id="PF13638">
    <property type="entry name" value="PIN_4"/>
    <property type="match status" value="1"/>
</dbReference>
<accession>A0A9D4QE06</accession>
<feature type="region of interest" description="Disordered" evidence="2">
    <location>
        <begin position="195"/>
        <end position="226"/>
    </location>
</feature>
<dbReference type="InterPro" id="IPR002716">
    <property type="entry name" value="PIN_dom"/>
</dbReference>
<dbReference type="Gene3D" id="3.40.50.1010">
    <property type="entry name" value="5'-nuclease"/>
    <property type="match status" value="1"/>
</dbReference>
<sequence length="274" mass="31416">MSHLRQAAPQSLRPNESLDNNRHPTSTQHRSQYTEQLNERSASSRSTCSKDTRGPWRPGHTSRDSQNSLQSTEGYKIIEEIVKYLRGQIVPENDEEINQKAQRAIKFVYQVIKEDRGQLLTQTIEELLKFEEEIMKRALPTVDDKLVYWAKELQLNGQNVVLLSEDVNVRLKAALNDVEAEDSMSFSALIGFKKQQENGPKKRPAEIGQDARVDEPQQKKARSAEVEAYDSIRTQLHAIKKQAEEQHNALMEQLNGVLQILEDILDEDDDLKEL</sequence>
<gene>
    <name evidence="4" type="ORF">HPB52_017839</name>
</gene>
<proteinExistence type="predicted"/>
<evidence type="ECO:0000313" key="4">
    <source>
        <dbReference type="EMBL" id="KAH7976667.1"/>
    </source>
</evidence>
<protein>
    <recommendedName>
        <fullName evidence="3">PIN domain-containing protein</fullName>
    </recommendedName>
</protein>
<evidence type="ECO:0000256" key="2">
    <source>
        <dbReference type="SAM" id="MobiDB-lite"/>
    </source>
</evidence>
<feature type="domain" description="PIN" evidence="3">
    <location>
        <begin position="78"/>
        <end position="182"/>
    </location>
</feature>
<feature type="region of interest" description="Disordered" evidence="2">
    <location>
        <begin position="1"/>
        <end position="70"/>
    </location>
</feature>
<dbReference type="AlphaFoldDB" id="A0A9D4QE06"/>
<keyword evidence="5" id="KW-1185">Reference proteome</keyword>
<organism evidence="4 5">
    <name type="scientific">Rhipicephalus sanguineus</name>
    <name type="common">Brown dog tick</name>
    <name type="synonym">Ixodes sanguineus</name>
    <dbReference type="NCBI Taxonomy" id="34632"/>
    <lineage>
        <taxon>Eukaryota</taxon>
        <taxon>Metazoa</taxon>
        <taxon>Ecdysozoa</taxon>
        <taxon>Arthropoda</taxon>
        <taxon>Chelicerata</taxon>
        <taxon>Arachnida</taxon>
        <taxon>Acari</taxon>
        <taxon>Parasitiformes</taxon>
        <taxon>Ixodida</taxon>
        <taxon>Ixodoidea</taxon>
        <taxon>Ixodidae</taxon>
        <taxon>Rhipicephalinae</taxon>
        <taxon>Rhipicephalus</taxon>
        <taxon>Rhipicephalus</taxon>
    </lineage>
</organism>
<reference evidence="4" key="2">
    <citation type="submission" date="2021-09" db="EMBL/GenBank/DDBJ databases">
        <authorList>
            <person name="Jia N."/>
            <person name="Wang J."/>
            <person name="Shi W."/>
            <person name="Du L."/>
            <person name="Sun Y."/>
            <person name="Zhan W."/>
            <person name="Jiang J."/>
            <person name="Wang Q."/>
            <person name="Zhang B."/>
            <person name="Ji P."/>
            <person name="Sakyi L.B."/>
            <person name="Cui X."/>
            <person name="Yuan T."/>
            <person name="Jiang B."/>
            <person name="Yang W."/>
            <person name="Lam T.T.-Y."/>
            <person name="Chang Q."/>
            <person name="Ding S."/>
            <person name="Wang X."/>
            <person name="Zhu J."/>
            <person name="Ruan X."/>
            <person name="Zhao L."/>
            <person name="Wei J."/>
            <person name="Que T."/>
            <person name="Du C."/>
            <person name="Cheng J."/>
            <person name="Dai P."/>
            <person name="Han X."/>
            <person name="Huang E."/>
            <person name="Gao Y."/>
            <person name="Liu J."/>
            <person name="Shao H."/>
            <person name="Ye R."/>
            <person name="Li L."/>
            <person name="Wei W."/>
            <person name="Wang X."/>
            <person name="Wang C."/>
            <person name="Huo Q."/>
            <person name="Li W."/>
            <person name="Guo W."/>
            <person name="Chen H."/>
            <person name="Chen S."/>
            <person name="Zhou L."/>
            <person name="Zhou L."/>
            <person name="Ni X."/>
            <person name="Tian J."/>
            <person name="Zhou Y."/>
            <person name="Sheng Y."/>
            <person name="Liu T."/>
            <person name="Pan Y."/>
            <person name="Xia L."/>
            <person name="Li J."/>
            <person name="Zhao F."/>
            <person name="Cao W."/>
        </authorList>
    </citation>
    <scope>NUCLEOTIDE SEQUENCE</scope>
    <source>
        <strain evidence="4">Rsan-2018</strain>
        <tissue evidence="4">Larvae</tissue>
    </source>
</reference>
<dbReference type="EMBL" id="JABSTV010001246">
    <property type="protein sequence ID" value="KAH7976667.1"/>
    <property type="molecule type" value="Genomic_DNA"/>
</dbReference>
<reference evidence="4" key="1">
    <citation type="journal article" date="2020" name="Cell">
        <title>Large-Scale Comparative Analyses of Tick Genomes Elucidate Their Genetic Diversity and Vector Capacities.</title>
        <authorList>
            <consortium name="Tick Genome and Microbiome Consortium (TIGMIC)"/>
            <person name="Jia N."/>
            <person name="Wang J."/>
            <person name="Shi W."/>
            <person name="Du L."/>
            <person name="Sun Y."/>
            <person name="Zhan W."/>
            <person name="Jiang J.F."/>
            <person name="Wang Q."/>
            <person name="Zhang B."/>
            <person name="Ji P."/>
            <person name="Bell-Sakyi L."/>
            <person name="Cui X.M."/>
            <person name="Yuan T.T."/>
            <person name="Jiang B.G."/>
            <person name="Yang W.F."/>
            <person name="Lam T.T."/>
            <person name="Chang Q.C."/>
            <person name="Ding S.J."/>
            <person name="Wang X.J."/>
            <person name="Zhu J.G."/>
            <person name="Ruan X.D."/>
            <person name="Zhao L."/>
            <person name="Wei J.T."/>
            <person name="Ye R.Z."/>
            <person name="Que T.C."/>
            <person name="Du C.H."/>
            <person name="Zhou Y.H."/>
            <person name="Cheng J.X."/>
            <person name="Dai P.F."/>
            <person name="Guo W.B."/>
            <person name="Han X.H."/>
            <person name="Huang E.J."/>
            <person name="Li L.F."/>
            <person name="Wei W."/>
            <person name="Gao Y.C."/>
            <person name="Liu J.Z."/>
            <person name="Shao H.Z."/>
            <person name="Wang X."/>
            <person name="Wang C.C."/>
            <person name="Yang T.C."/>
            <person name="Huo Q.B."/>
            <person name="Li W."/>
            <person name="Chen H.Y."/>
            <person name="Chen S.E."/>
            <person name="Zhou L.G."/>
            <person name="Ni X.B."/>
            <person name="Tian J.H."/>
            <person name="Sheng Y."/>
            <person name="Liu T."/>
            <person name="Pan Y.S."/>
            <person name="Xia L.Y."/>
            <person name="Li J."/>
            <person name="Zhao F."/>
            <person name="Cao W.C."/>
        </authorList>
    </citation>
    <scope>NUCLEOTIDE SEQUENCE</scope>
    <source>
        <strain evidence="4">Rsan-2018</strain>
    </source>
</reference>